<dbReference type="HOGENOM" id="CLU_031285_6_0_0"/>
<dbReference type="RefSeq" id="WP_013178312.1">
    <property type="nucleotide sequence ID" value="NC_014221.1"/>
</dbReference>
<dbReference type="SUPFAM" id="SSF53850">
    <property type="entry name" value="Periplasmic binding protein-like II"/>
    <property type="match status" value="1"/>
</dbReference>
<dbReference type="KEGG" id="tra:Trad_1830"/>
<evidence type="ECO:0000256" key="1">
    <source>
        <dbReference type="SAM" id="SignalP"/>
    </source>
</evidence>
<dbReference type="Proteomes" id="UP000000379">
    <property type="component" value="Chromosome"/>
</dbReference>
<feature type="signal peptide" evidence="1">
    <location>
        <begin position="1"/>
        <end position="17"/>
    </location>
</feature>
<dbReference type="EMBL" id="CP002049">
    <property type="protein sequence ID" value="ADI14946.1"/>
    <property type="molecule type" value="Genomic_DNA"/>
</dbReference>
<dbReference type="eggNOG" id="COG1653">
    <property type="taxonomic scope" value="Bacteria"/>
</dbReference>
<sequence length="421" mass="46747">MRRCLLLGALALSLASAQEVRFWSAPNPSQTQFWEEMAQAYREVNPDVTITVTPIPESPTSEAAILASLAGGTGPTISENIFIGFGAQLYNASAVVPLNTLPGWEELLAARNMATAIETWAFPDGNFYILPIYTNAMLFGWRIDALQELGVETPPRTYSEILEVCATLREQNPNRFLLARADLLSNVWWQRWFDFFILYDAASNGAPFIVGNEIVADDEAAVAVFDFYRRLNEAGCLLTREVTTPFEVGNSIWSQLGPWTFANWRENFPELQLGENFVLTDPPVPDEMPAGEPVYTFADAKGLVIYQNAPEEAREAAWEFVRWVFSDPANDLAWFETTNLPPTRDDLGSNETFAAFLEENPALVQYAEAIPYAVPPIVNQNFADIQTALSEQGLAPAVRGDKTPEQAWEDAKAAMQALLGE</sequence>
<dbReference type="InterPro" id="IPR050490">
    <property type="entry name" value="Bact_solute-bd_prot1"/>
</dbReference>
<reference evidence="3" key="1">
    <citation type="submission" date="2010-05" db="EMBL/GenBank/DDBJ databases">
        <title>The complete genome of Truepera radiovictris DSM 17093.</title>
        <authorList>
            <consortium name="US DOE Joint Genome Institute (JGI-PGF)"/>
            <person name="Lucas S."/>
            <person name="Copeland A."/>
            <person name="Lapidus A."/>
            <person name="Glavina del Rio T."/>
            <person name="Dalin E."/>
            <person name="Tice H."/>
            <person name="Bruce D."/>
            <person name="Goodwin L."/>
            <person name="Pitluck S."/>
            <person name="Kyrpides N."/>
            <person name="Mavromatis K."/>
            <person name="Ovchinnikova G."/>
            <person name="Munk A.C."/>
            <person name="Detter J.C."/>
            <person name="Han C."/>
            <person name="Tapia R."/>
            <person name="Land M."/>
            <person name="Hauser L."/>
            <person name="Markowitz V."/>
            <person name="Cheng J.-F."/>
            <person name="Hugenholtz P."/>
            <person name="Woyke T."/>
            <person name="Wu D."/>
            <person name="Tindall B."/>
            <person name="Pomrenke H.G."/>
            <person name="Brambilla E."/>
            <person name="Klenk H.-P."/>
            <person name="Eisen J.A."/>
        </authorList>
    </citation>
    <scope>NUCLEOTIDE SEQUENCE [LARGE SCALE GENOMIC DNA]</scope>
    <source>
        <strain evidence="3">DSM 17093 / CIP 108686 / LMG 22925 / RQ-24</strain>
    </source>
</reference>
<dbReference type="Gene3D" id="3.40.190.10">
    <property type="entry name" value="Periplasmic binding protein-like II"/>
    <property type="match status" value="2"/>
</dbReference>
<organism evidence="2 3">
    <name type="scientific">Truepera radiovictrix (strain DSM 17093 / CIP 108686 / LMG 22925 / RQ-24)</name>
    <dbReference type="NCBI Taxonomy" id="649638"/>
    <lineage>
        <taxon>Bacteria</taxon>
        <taxon>Thermotogati</taxon>
        <taxon>Deinococcota</taxon>
        <taxon>Deinococci</taxon>
        <taxon>Trueperales</taxon>
        <taxon>Trueperaceae</taxon>
        <taxon>Truepera</taxon>
    </lineage>
</organism>
<protein>
    <submittedName>
        <fullName evidence="2">Extracellular solute-binding protein family 1</fullName>
    </submittedName>
</protein>
<dbReference type="PANTHER" id="PTHR43649">
    <property type="entry name" value="ARABINOSE-BINDING PROTEIN-RELATED"/>
    <property type="match status" value="1"/>
</dbReference>
<evidence type="ECO:0000313" key="3">
    <source>
        <dbReference type="Proteomes" id="UP000000379"/>
    </source>
</evidence>
<dbReference type="InterPro" id="IPR006059">
    <property type="entry name" value="SBP"/>
</dbReference>
<dbReference type="AlphaFoldDB" id="D7CQG2"/>
<accession>D7CQG2</accession>
<keyword evidence="3" id="KW-1185">Reference proteome</keyword>
<dbReference type="Pfam" id="PF13416">
    <property type="entry name" value="SBP_bac_8"/>
    <property type="match status" value="1"/>
</dbReference>
<dbReference type="PANTHER" id="PTHR43649:SF13">
    <property type="entry name" value="CARBOHYDRATE ABC TRANSPORTER SUBSTRATE-BINDING PROTEIN"/>
    <property type="match status" value="1"/>
</dbReference>
<dbReference type="STRING" id="649638.Trad_1830"/>
<name>D7CQG2_TRURR</name>
<gene>
    <name evidence="2" type="ordered locus">Trad_1830</name>
</gene>
<keyword evidence="1" id="KW-0732">Signal</keyword>
<feature type="chain" id="PRO_5003094495" evidence="1">
    <location>
        <begin position="18"/>
        <end position="421"/>
    </location>
</feature>
<proteinExistence type="predicted"/>
<dbReference type="OrthoDB" id="9795467at2"/>
<reference evidence="2 3" key="2">
    <citation type="journal article" date="2011" name="Stand. Genomic Sci.">
        <title>Complete genome sequence of Truepera radiovictrix type strain (RQ-24).</title>
        <authorList>
            <person name="Ivanova N."/>
            <person name="Rohde C."/>
            <person name="Munk C."/>
            <person name="Nolan M."/>
            <person name="Lucas S."/>
            <person name="Del Rio T.G."/>
            <person name="Tice H."/>
            <person name="Deshpande S."/>
            <person name="Cheng J.F."/>
            <person name="Tapia R."/>
            <person name="Han C."/>
            <person name="Goodwin L."/>
            <person name="Pitluck S."/>
            <person name="Liolios K."/>
            <person name="Mavromatis K."/>
            <person name="Mikhailova N."/>
            <person name="Pati A."/>
            <person name="Chen A."/>
            <person name="Palaniappan K."/>
            <person name="Land M."/>
            <person name="Hauser L."/>
            <person name="Chang Y.J."/>
            <person name="Jeffries C.D."/>
            <person name="Brambilla E."/>
            <person name="Rohde M."/>
            <person name="Goker M."/>
            <person name="Tindall B.J."/>
            <person name="Woyke T."/>
            <person name="Bristow J."/>
            <person name="Eisen J.A."/>
            <person name="Markowitz V."/>
            <person name="Hugenholtz P."/>
            <person name="Kyrpides N.C."/>
            <person name="Klenk H.P."/>
            <person name="Lapidus A."/>
        </authorList>
    </citation>
    <scope>NUCLEOTIDE SEQUENCE [LARGE SCALE GENOMIC DNA]</scope>
    <source>
        <strain evidence="3">DSM 17093 / CIP 108686 / LMG 22925 / RQ-24</strain>
    </source>
</reference>
<evidence type="ECO:0000313" key="2">
    <source>
        <dbReference type="EMBL" id="ADI14946.1"/>
    </source>
</evidence>